<evidence type="ECO:0000256" key="1">
    <source>
        <dbReference type="SAM" id="MobiDB-lite"/>
    </source>
</evidence>
<organism evidence="3">
    <name type="scientific">Micromonas pusilla (strain CCMP1545)</name>
    <name type="common">Picoplanktonic green alga</name>
    <dbReference type="NCBI Taxonomy" id="564608"/>
    <lineage>
        <taxon>Eukaryota</taxon>
        <taxon>Viridiplantae</taxon>
        <taxon>Chlorophyta</taxon>
        <taxon>Mamiellophyceae</taxon>
        <taxon>Mamiellales</taxon>
        <taxon>Mamiellaceae</taxon>
        <taxon>Micromonas</taxon>
    </lineage>
</organism>
<accession>C1MSN3</accession>
<proteinExistence type="predicted"/>
<gene>
    <name evidence="2" type="ORF">MICPUCDRAFT_67904</name>
</gene>
<dbReference type="AlphaFoldDB" id="C1MSN3"/>
<reference evidence="2 3" key="1">
    <citation type="journal article" date="2009" name="Science">
        <title>Green evolution and dynamic adaptations revealed by genomes of the marine picoeukaryotes Micromonas.</title>
        <authorList>
            <person name="Worden A.Z."/>
            <person name="Lee J.H."/>
            <person name="Mock T."/>
            <person name="Rouze P."/>
            <person name="Simmons M.P."/>
            <person name="Aerts A.L."/>
            <person name="Allen A.E."/>
            <person name="Cuvelier M.L."/>
            <person name="Derelle E."/>
            <person name="Everett M.V."/>
            <person name="Foulon E."/>
            <person name="Grimwood J."/>
            <person name="Gundlach H."/>
            <person name="Henrissat B."/>
            <person name="Napoli C."/>
            <person name="McDonald S.M."/>
            <person name="Parker M.S."/>
            <person name="Rombauts S."/>
            <person name="Salamov A."/>
            <person name="Von Dassow P."/>
            <person name="Badger J.H."/>
            <person name="Coutinho P.M."/>
            <person name="Demir E."/>
            <person name="Dubchak I."/>
            <person name="Gentemann C."/>
            <person name="Eikrem W."/>
            <person name="Gready J.E."/>
            <person name="John U."/>
            <person name="Lanier W."/>
            <person name="Lindquist E.A."/>
            <person name="Lucas S."/>
            <person name="Mayer K.F."/>
            <person name="Moreau H."/>
            <person name="Not F."/>
            <person name="Otillar R."/>
            <person name="Panaud O."/>
            <person name="Pangilinan J."/>
            <person name="Paulsen I."/>
            <person name="Piegu B."/>
            <person name="Poliakov A."/>
            <person name="Robbens S."/>
            <person name="Schmutz J."/>
            <person name="Toulza E."/>
            <person name="Wyss T."/>
            <person name="Zelensky A."/>
            <person name="Zhou K."/>
            <person name="Armbrust E.V."/>
            <person name="Bhattacharya D."/>
            <person name="Goodenough U.W."/>
            <person name="Van de Peer Y."/>
            <person name="Grigoriev I.V."/>
        </authorList>
    </citation>
    <scope>NUCLEOTIDE SEQUENCE [LARGE SCALE GENOMIC DNA]</scope>
    <source>
        <strain evidence="2 3">CCMP1545</strain>
    </source>
</reference>
<name>C1MSN3_MICPC</name>
<dbReference type="Proteomes" id="UP000001876">
    <property type="component" value="Unassembled WGS sequence"/>
</dbReference>
<dbReference type="KEGG" id="mpp:MICPUCDRAFT_67904"/>
<feature type="compositionally biased region" description="Low complexity" evidence="1">
    <location>
        <begin position="1"/>
        <end position="12"/>
    </location>
</feature>
<dbReference type="RefSeq" id="XP_003058357.1">
    <property type="nucleotide sequence ID" value="XM_003058311.1"/>
</dbReference>
<evidence type="ECO:0000313" key="3">
    <source>
        <dbReference type="Proteomes" id="UP000001876"/>
    </source>
</evidence>
<feature type="compositionally biased region" description="Basic and acidic residues" evidence="1">
    <location>
        <begin position="13"/>
        <end position="24"/>
    </location>
</feature>
<protein>
    <submittedName>
        <fullName evidence="2">Predicted protein</fullName>
    </submittedName>
</protein>
<dbReference type="GeneID" id="9684145"/>
<evidence type="ECO:0000313" key="2">
    <source>
        <dbReference type="EMBL" id="EEH56812.1"/>
    </source>
</evidence>
<sequence length="54" mass="5791">MRASASRSPARAMTDETTRGDARGRRGRRGARRRVSEARGASPPAEAVMSSFSV</sequence>
<feature type="region of interest" description="Disordered" evidence="1">
    <location>
        <begin position="1"/>
        <end position="54"/>
    </location>
</feature>
<dbReference type="EMBL" id="GG663739">
    <property type="protein sequence ID" value="EEH56812.1"/>
    <property type="molecule type" value="Genomic_DNA"/>
</dbReference>
<keyword evidence="3" id="KW-1185">Reference proteome</keyword>